<evidence type="ECO:0000313" key="1">
    <source>
        <dbReference type="EMBL" id="JAH26029.1"/>
    </source>
</evidence>
<accession>A0A0E9RAA4</accession>
<dbReference type="EMBL" id="GBXM01082548">
    <property type="protein sequence ID" value="JAH26029.1"/>
    <property type="molecule type" value="Transcribed_RNA"/>
</dbReference>
<proteinExistence type="predicted"/>
<reference evidence="1" key="1">
    <citation type="submission" date="2014-11" db="EMBL/GenBank/DDBJ databases">
        <authorList>
            <person name="Amaro Gonzalez C."/>
        </authorList>
    </citation>
    <scope>NUCLEOTIDE SEQUENCE</scope>
</reference>
<organism evidence="1">
    <name type="scientific">Anguilla anguilla</name>
    <name type="common">European freshwater eel</name>
    <name type="synonym">Muraena anguilla</name>
    <dbReference type="NCBI Taxonomy" id="7936"/>
    <lineage>
        <taxon>Eukaryota</taxon>
        <taxon>Metazoa</taxon>
        <taxon>Chordata</taxon>
        <taxon>Craniata</taxon>
        <taxon>Vertebrata</taxon>
        <taxon>Euteleostomi</taxon>
        <taxon>Actinopterygii</taxon>
        <taxon>Neopterygii</taxon>
        <taxon>Teleostei</taxon>
        <taxon>Anguilliformes</taxon>
        <taxon>Anguillidae</taxon>
        <taxon>Anguilla</taxon>
    </lineage>
</organism>
<dbReference type="AlphaFoldDB" id="A0A0E9RAA4"/>
<sequence length="37" mass="4097">MFSQERSNPMFVISLPKGFSMYACAVVGVKALCTLNR</sequence>
<protein>
    <submittedName>
        <fullName evidence="1">Uncharacterized protein</fullName>
    </submittedName>
</protein>
<name>A0A0E9RAA4_ANGAN</name>
<reference evidence="1" key="2">
    <citation type="journal article" date="2015" name="Fish Shellfish Immunol.">
        <title>Early steps in the European eel (Anguilla anguilla)-Vibrio vulnificus interaction in the gills: Role of the RtxA13 toxin.</title>
        <authorList>
            <person name="Callol A."/>
            <person name="Pajuelo D."/>
            <person name="Ebbesson L."/>
            <person name="Teles M."/>
            <person name="MacKenzie S."/>
            <person name="Amaro C."/>
        </authorList>
    </citation>
    <scope>NUCLEOTIDE SEQUENCE</scope>
</reference>